<feature type="transmembrane region" description="Helical" evidence="7">
    <location>
        <begin position="173"/>
        <end position="192"/>
    </location>
</feature>
<feature type="transmembrane region" description="Helical" evidence="7">
    <location>
        <begin position="336"/>
        <end position="357"/>
    </location>
</feature>
<feature type="transmembrane region" description="Helical" evidence="7">
    <location>
        <begin position="142"/>
        <end position="161"/>
    </location>
</feature>
<dbReference type="Proteomes" id="UP001595729">
    <property type="component" value="Unassembled WGS sequence"/>
</dbReference>
<dbReference type="SUPFAM" id="SSF103473">
    <property type="entry name" value="MFS general substrate transporter"/>
    <property type="match status" value="1"/>
</dbReference>
<dbReference type="InterPro" id="IPR026036">
    <property type="entry name" value="PucC"/>
</dbReference>
<feature type="transmembrane region" description="Helical" evidence="7">
    <location>
        <begin position="105"/>
        <end position="130"/>
    </location>
</feature>
<gene>
    <name evidence="8" type="ORF">ACFOPI_19190</name>
</gene>
<feature type="transmembrane region" description="Helical" evidence="7">
    <location>
        <begin position="269"/>
        <end position="292"/>
    </location>
</feature>
<name>A0ABV7W8C7_9BURK</name>
<proteinExistence type="inferred from homology"/>
<dbReference type="RefSeq" id="WP_382177464.1">
    <property type="nucleotide sequence ID" value="NZ_JBHRXX010000009.1"/>
</dbReference>
<dbReference type="CDD" id="cd06176">
    <property type="entry name" value="MFS_BCD_PucC-like"/>
    <property type="match status" value="1"/>
</dbReference>
<feature type="transmembrane region" description="Helical" evidence="7">
    <location>
        <begin position="369"/>
        <end position="390"/>
    </location>
</feature>
<feature type="transmembrane region" description="Helical" evidence="7">
    <location>
        <begin position="36"/>
        <end position="55"/>
    </location>
</feature>
<dbReference type="Gene3D" id="1.20.1250.20">
    <property type="entry name" value="MFS general substrate transporter like domains"/>
    <property type="match status" value="2"/>
</dbReference>
<evidence type="ECO:0000256" key="4">
    <source>
        <dbReference type="ARBA" id="ARBA00022989"/>
    </source>
</evidence>
<keyword evidence="3 7" id="KW-0812">Transmembrane</keyword>
<organism evidence="8 9">
    <name type="scientific">Hydrogenophaga luteola</name>
    <dbReference type="NCBI Taxonomy" id="1591122"/>
    <lineage>
        <taxon>Bacteria</taxon>
        <taxon>Pseudomonadati</taxon>
        <taxon>Pseudomonadota</taxon>
        <taxon>Betaproteobacteria</taxon>
        <taxon>Burkholderiales</taxon>
        <taxon>Comamonadaceae</taxon>
        <taxon>Hydrogenophaga</taxon>
    </lineage>
</organism>
<evidence type="ECO:0000256" key="1">
    <source>
        <dbReference type="ARBA" id="ARBA00004141"/>
    </source>
</evidence>
<feature type="transmembrane region" description="Helical" evidence="7">
    <location>
        <begin position="304"/>
        <end position="324"/>
    </location>
</feature>
<comment type="caution">
    <text evidence="8">The sequence shown here is derived from an EMBL/GenBank/DDBJ whole genome shotgun (WGS) entry which is preliminary data.</text>
</comment>
<evidence type="ECO:0000256" key="3">
    <source>
        <dbReference type="ARBA" id="ARBA00022692"/>
    </source>
</evidence>
<comment type="subcellular location">
    <subcellularLocation>
        <location evidence="1">Membrane</location>
        <topology evidence="1">Multi-pass membrane protein</topology>
    </subcellularLocation>
</comment>
<accession>A0ABV7W8C7</accession>
<keyword evidence="5 7" id="KW-0472">Membrane</keyword>
<evidence type="ECO:0000313" key="9">
    <source>
        <dbReference type="Proteomes" id="UP001595729"/>
    </source>
</evidence>
<reference evidence="9" key="1">
    <citation type="journal article" date="2019" name="Int. J. Syst. Evol. Microbiol.">
        <title>The Global Catalogue of Microorganisms (GCM) 10K type strain sequencing project: providing services to taxonomists for standard genome sequencing and annotation.</title>
        <authorList>
            <consortium name="The Broad Institute Genomics Platform"/>
            <consortium name="The Broad Institute Genome Sequencing Center for Infectious Disease"/>
            <person name="Wu L."/>
            <person name="Ma J."/>
        </authorList>
    </citation>
    <scope>NUCLEOTIDE SEQUENCE [LARGE SCALE GENOMIC DNA]</scope>
    <source>
        <strain evidence="9">KCTC 42501</strain>
    </source>
</reference>
<dbReference type="Pfam" id="PF03209">
    <property type="entry name" value="PUCC"/>
    <property type="match status" value="1"/>
</dbReference>
<feature type="transmembrane region" description="Helical" evidence="7">
    <location>
        <begin position="75"/>
        <end position="99"/>
    </location>
</feature>
<dbReference type="InterPro" id="IPR004896">
    <property type="entry name" value="PucC-rel"/>
</dbReference>
<feature type="transmembrane region" description="Helical" evidence="7">
    <location>
        <begin position="231"/>
        <end position="249"/>
    </location>
</feature>
<sequence>MKPFGWGSVARLGLVQAALGAIVVLTTSTLNRVMVVELALPALLPGVLVALHYLVQMARPRMGHGSDVGGRRTPWIVGGMAVLGAGGVVAALATVWMATNRPAGIALAVLGFALVGLGVSASGTSLLVMLAKRVPDARRGGAATLVWMMMIAGFAITAGLAGNFLDPYSPERLLLVTSTVSLLAFGLTLLALRGLEGHPAGTPVVTQDEPAKPAFRLALAEVWQEPVARRFTVFVFVSMLAYSAQDLILEPFAGTVFGYSPGASTQLSGVQHGGVLGGMLLVAFSGALAARFAALRWLGSLRGWTIGGCVASALALLGLVVAGVSGNGDALKATVFALGAANGAFSIGAIGSMMRLANEGHGSREGVRMGLWGAAQAIAFGLGGLVGTGASDIAHHLIASPGTAYAFVFALEALTFIASALLAWRISAPPPQPAAVPSTRADGAAIGAPTRLSAAPGRSQASSHRSPQGEGIPVHT</sequence>
<dbReference type="InterPro" id="IPR036259">
    <property type="entry name" value="MFS_trans_sf"/>
</dbReference>
<protein>
    <submittedName>
        <fullName evidence="8">BCD family MFS transporter</fullName>
    </submittedName>
</protein>
<evidence type="ECO:0000256" key="7">
    <source>
        <dbReference type="SAM" id="Phobius"/>
    </source>
</evidence>
<dbReference type="PANTHER" id="PTHR23538">
    <property type="entry name" value="44.5 KD BACTERIOCHLOROPHYLL SYNTHASE SUBUNIT"/>
    <property type="match status" value="1"/>
</dbReference>
<evidence type="ECO:0000256" key="6">
    <source>
        <dbReference type="SAM" id="MobiDB-lite"/>
    </source>
</evidence>
<evidence type="ECO:0000313" key="8">
    <source>
        <dbReference type="EMBL" id="MFC3685735.1"/>
    </source>
</evidence>
<keyword evidence="9" id="KW-1185">Reference proteome</keyword>
<keyword evidence="4 7" id="KW-1133">Transmembrane helix</keyword>
<evidence type="ECO:0000256" key="2">
    <source>
        <dbReference type="ARBA" id="ARBA00008412"/>
    </source>
</evidence>
<dbReference type="EMBL" id="JBHRXX010000009">
    <property type="protein sequence ID" value="MFC3685735.1"/>
    <property type="molecule type" value="Genomic_DNA"/>
</dbReference>
<dbReference type="PIRSF" id="PIRSF016565">
    <property type="entry name" value="PucC"/>
    <property type="match status" value="1"/>
</dbReference>
<feature type="region of interest" description="Disordered" evidence="6">
    <location>
        <begin position="432"/>
        <end position="476"/>
    </location>
</feature>
<evidence type="ECO:0000256" key="5">
    <source>
        <dbReference type="ARBA" id="ARBA00023136"/>
    </source>
</evidence>
<dbReference type="PANTHER" id="PTHR23538:SF1">
    <property type="entry name" value="44.5 KD BACTERIOCHLOROPHYLL SYNTHASE SUBUNIT"/>
    <property type="match status" value="1"/>
</dbReference>
<comment type="similarity">
    <text evidence="2">Belongs to the PucC family.</text>
</comment>
<feature type="transmembrane region" description="Helical" evidence="7">
    <location>
        <begin position="402"/>
        <end position="424"/>
    </location>
</feature>